<evidence type="ECO:0000313" key="6">
    <source>
        <dbReference type="Proteomes" id="UP000605784"/>
    </source>
</evidence>
<proteinExistence type="predicted"/>
<dbReference type="EMBL" id="BMOU01000001">
    <property type="protein sequence ID" value="GGN85482.1"/>
    <property type="molecule type" value="Genomic_DNA"/>
</dbReference>
<evidence type="ECO:0000256" key="2">
    <source>
        <dbReference type="ARBA" id="ARBA00023163"/>
    </source>
</evidence>
<keyword evidence="2" id="KW-0804">Transcription</keyword>
<gene>
    <name evidence="5" type="ORF">GCM10009030_01980</name>
</gene>
<dbReference type="Pfam" id="PF04967">
    <property type="entry name" value="HTH_10"/>
    <property type="match status" value="1"/>
</dbReference>
<reference evidence="5" key="1">
    <citation type="journal article" date="2014" name="Int. J. Syst. Evol. Microbiol.">
        <title>Complete genome sequence of Corynebacterium casei LMG S-19264T (=DSM 44701T), isolated from a smear-ripened cheese.</title>
        <authorList>
            <consortium name="US DOE Joint Genome Institute (JGI-PGF)"/>
            <person name="Walter F."/>
            <person name="Albersmeier A."/>
            <person name="Kalinowski J."/>
            <person name="Ruckert C."/>
        </authorList>
    </citation>
    <scope>NUCLEOTIDE SEQUENCE</scope>
    <source>
        <strain evidence="5">JCM 17820</strain>
    </source>
</reference>
<keyword evidence="1" id="KW-0805">Transcription regulation</keyword>
<dbReference type="InterPro" id="IPR031803">
    <property type="entry name" value="BAT_GAF/HTH-assoc"/>
</dbReference>
<dbReference type="InterPro" id="IPR036388">
    <property type="entry name" value="WH-like_DNA-bd_sf"/>
</dbReference>
<reference evidence="5" key="2">
    <citation type="submission" date="2020-09" db="EMBL/GenBank/DDBJ databases">
        <authorList>
            <person name="Sun Q."/>
            <person name="Ohkuma M."/>
        </authorList>
    </citation>
    <scope>NUCLEOTIDE SEQUENCE</scope>
    <source>
        <strain evidence="5">JCM 17820</strain>
    </source>
</reference>
<dbReference type="SUPFAM" id="SSF88659">
    <property type="entry name" value="Sigma3 and sigma4 domains of RNA polymerase sigma factors"/>
    <property type="match status" value="1"/>
</dbReference>
<dbReference type="PANTHER" id="PTHR34236:SF1">
    <property type="entry name" value="DIMETHYL SULFOXIDE REDUCTASE TRANSCRIPTIONAL ACTIVATOR"/>
    <property type="match status" value="1"/>
</dbReference>
<protein>
    <submittedName>
        <fullName evidence="5">Helix-turn-helix domain-containing protein</fullName>
    </submittedName>
</protein>
<dbReference type="InterPro" id="IPR013324">
    <property type="entry name" value="RNA_pol_sigma_r3/r4-like"/>
</dbReference>
<sequence>MATVAEFTMPPETFLLGAVFESYPDAVVEIERVVPTGSTVMPYVWIAGVDGETVRAFLSTVEEFETVTLVDSVCGRSLLRCTCVGTHEGLLGAIVDSDVTMLSVVGTESGWRVDVRGDEQRAITAFDRACRDAGIVPTLSELTDARSAAIEGAPELTDRQREALTLAHERGYFSEPRTTTLEEMATELGISRQALSNRLRRGYRTLVESHVLET</sequence>
<comment type="caution">
    <text evidence="5">The sequence shown here is derived from an EMBL/GenBank/DDBJ whole genome shotgun (WGS) entry which is preliminary data.</text>
</comment>
<dbReference type="RefSeq" id="WP_188993722.1">
    <property type="nucleotide sequence ID" value="NZ_BMOU01000001.1"/>
</dbReference>
<dbReference type="InterPro" id="IPR007050">
    <property type="entry name" value="HTH_bacterioopsin"/>
</dbReference>
<dbReference type="Proteomes" id="UP000605784">
    <property type="component" value="Unassembled WGS sequence"/>
</dbReference>
<feature type="domain" description="Bacterioopsin transcriptional activator GAF and HTH associated" evidence="4">
    <location>
        <begin position="23"/>
        <end position="133"/>
    </location>
</feature>
<dbReference type="AlphaFoldDB" id="A0A830GIG2"/>
<dbReference type="PANTHER" id="PTHR34236">
    <property type="entry name" value="DIMETHYL SULFOXIDE REDUCTASE TRANSCRIPTIONAL ACTIVATOR"/>
    <property type="match status" value="1"/>
</dbReference>
<evidence type="ECO:0000313" key="5">
    <source>
        <dbReference type="EMBL" id="GGN85482.1"/>
    </source>
</evidence>
<accession>A0A830GIG2</accession>
<name>A0A830GIG2_9EURY</name>
<feature type="domain" description="HTH bat-type" evidence="3">
    <location>
        <begin position="156"/>
        <end position="207"/>
    </location>
</feature>
<evidence type="ECO:0000259" key="3">
    <source>
        <dbReference type="Pfam" id="PF04967"/>
    </source>
</evidence>
<keyword evidence="6" id="KW-1185">Reference proteome</keyword>
<evidence type="ECO:0000256" key="1">
    <source>
        <dbReference type="ARBA" id="ARBA00023015"/>
    </source>
</evidence>
<evidence type="ECO:0000259" key="4">
    <source>
        <dbReference type="Pfam" id="PF15915"/>
    </source>
</evidence>
<organism evidence="5 6">
    <name type="scientific">Haloarcula pellucida</name>
    <dbReference type="NCBI Taxonomy" id="1427151"/>
    <lineage>
        <taxon>Archaea</taxon>
        <taxon>Methanobacteriati</taxon>
        <taxon>Methanobacteriota</taxon>
        <taxon>Stenosarchaea group</taxon>
        <taxon>Halobacteria</taxon>
        <taxon>Halobacteriales</taxon>
        <taxon>Haloarculaceae</taxon>
        <taxon>Haloarcula</taxon>
    </lineage>
</organism>
<dbReference type="Gene3D" id="1.10.10.10">
    <property type="entry name" value="Winged helix-like DNA-binding domain superfamily/Winged helix DNA-binding domain"/>
    <property type="match status" value="1"/>
</dbReference>
<dbReference type="Pfam" id="PF15915">
    <property type="entry name" value="BAT"/>
    <property type="match status" value="1"/>
</dbReference>